<dbReference type="AlphaFoldDB" id="Q5H9X3"/>
<accession>Q5H9X3</accession>
<reference evidence="3" key="2">
    <citation type="journal article" date="2008" name="Nucleic Acids Res.">
        <title>The rice annotation project database (RAP-DB): 2008 update.</title>
        <authorList>
            <consortium name="The rice annotation project (RAP)"/>
        </authorList>
    </citation>
    <scope>GENOME REANNOTATION</scope>
    <source>
        <strain evidence="3">cv. Nipponbare</strain>
    </source>
</reference>
<reference evidence="3" key="1">
    <citation type="journal article" date="2005" name="Nature">
        <title>The map-based sequence of the rice genome.</title>
        <authorList>
            <consortium name="International rice genome sequencing project (IRGSP)"/>
            <person name="Matsumoto T."/>
            <person name="Wu J."/>
            <person name="Kanamori H."/>
            <person name="Katayose Y."/>
            <person name="Fujisawa M."/>
            <person name="Namiki N."/>
            <person name="Mizuno H."/>
            <person name="Yamamoto K."/>
            <person name="Antonio B.A."/>
            <person name="Baba T."/>
            <person name="Sakata K."/>
            <person name="Nagamura Y."/>
            <person name="Aoki H."/>
            <person name="Arikawa K."/>
            <person name="Arita K."/>
            <person name="Bito T."/>
            <person name="Chiden Y."/>
            <person name="Fujitsuka N."/>
            <person name="Fukunaka R."/>
            <person name="Hamada M."/>
            <person name="Harada C."/>
            <person name="Hayashi A."/>
            <person name="Hijishita S."/>
            <person name="Honda M."/>
            <person name="Hosokawa S."/>
            <person name="Ichikawa Y."/>
            <person name="Idonuma A."/>
            <person name="Iijima M."/>
            <person name="Ikeda M."/>
            <person name="Ikeno M."/>
            <person name="Ito K."/>
            <person name="Ito S."/>
            <person name="Ito T."/>
            <person name="Ito Y."/>
            <person name="Ito Y."/>
            <person name="Iwabuchi A."/>
            <person name="Kamiya K."/>
            <person name="Karasawa W."/>
            <person name="Kurita K."/>
            <person name="Katagiri S."/>
            <person name="Kikuta A."/>
            <person name="Kobayashi H."/>
            <person name="Kobayashi N."/>
            <person name="Machita K."/>
            <person name="Maehara T."/>
            <person name="Masukawa M."/>
            <person name="Mizubayashi T."/>
            <person name="Mukai Y."/>
            <person name="Nagasaki H."/>
            <person name="Nagata Y."/>
            <person name="Naito S."/>
            <person name="Nakashima M."/>
            <person name="Nakama Y."/>
            <person name="Nakamichi Y."/>
            <person name="Nakamura M."/>
            <person name="Meguro A."/>
            <person name="Negishi M."/>
            <person name="Ohta I."/>
            <person name="Ohta T."/>
            <person name="Okamoto M."/>
            <person name="Ono N."/>
            <person name="Saji S."/>
            <person name="Sakaguchi M."/>
            <person name="Sakai K."/>
            <person name="Shibata M."/>
            <person name="Shimokawa T."/>
            <person name="Song J."/>
            <person name="Takazaki Y."/>
            <person name="Terasawa K."/>
            <person name="Tsugane M."/>
            <person name="Tsuji K."/>
            <person name="Ueda S."/>
            <person name="Waki K."/>
            <person name="Yamagata H."/>
            <person name="Yamamoto M."/>
            <person name="Yamamoto S."/>
            <person name="Yamane H."/>
            <person name="Yoshiki S."/>
            <person name="Yoshihara R."/>
            <person name="Yukawa K."/>
            <person name="Zhong H."/>
            <person name="Yano M."/>
            <person name="Yuan Q."/>
            <person name="Ouyang S."/>
            <person name="Liu J."/>
            <person name="Jones K.M."/>
            <person name="Gansberger K."/>
            <person name="Moffat K."/>
            <person name="Hill J."/>
            <person name="Bera J."/>
            <person name="Fadrosh D."/>
            <person name="Jin S."/>
            <person name="Johri S."/>
            <person name="Kim M."/>
            <person name="Overton L."/>
            <person name="Reardon M."/>
            <person name="Tsitrin T."/>
            <person name="Vuong H."/>
            <person name="Weaver B."/>
            <person name="Ciecko A."/>
            <person name="Tallon L."/>
            <person name="Jackson J."/>
            <person name="Pai G."/>
            <person name="Aken S.V."/>
            <person name="Utterback T."/>
            <person name="Reidmuller S."/>
            <person name="Feldblyum T."/>
            <person name="Hsiao J."/>
            <person name="Zismann V."/>
            <person name="Iobst S."/>
            <person name="de Vazeille A.R."/>
            <person name="Buell C.R."/>
            <person name="Ying K."/>
            <person name="Li Y."/>
            <person name="Lu T."/>
            <person name="Huang Y."/>
            <person name="Zhao Q."/>
            <person name="Feng Q."/>
            <person name="Zhang L."/>
            <person name="Zhu J."/>
            <person name="Weng Q."/>
            <person name="Mu J."/>
            <person name="Lu Y."/>
            <person name="Fan D."/>
            <person name="Liu Y."/>
            <person name="Guan J."/>
            <person name="Zhang Y."/>
            <person name="Yu S."/>
            <person name="Liu X."/>
            <person name="Zhang Y."/>
            <person name="Hong G."/>
            <person name="Han B."/>
            <person name="Choisne N."/>
            <person name="Demange N."/>
            <person name="Orjeda G."/>
            <person name="Samain S."/>
            <person name="Cattolico L."/>
            <person name="Pelletier E."/>
            <person name="Couloux A."/>
            <person name="Segurens B."/>
            <person name="Wincker P."/>
            <person name="D'Hont A."/>
            <person name="Scarpelli C."/>
            <person name="Weissenbach J."/>
            <person name="Salanoubat M."/>
            <person name="Quetier F."/>
            <person name="Yu Y."/>
            <person name="Kim H.R."/>
            <person name="Rambo T."/>
            <person name="Currie J."/>
            <person name="Collura K."/>
            <person name="Luo M."/>
            <person name="Yang T."/>
            <person name="Ammiraju J.S.S."/>
            <person name="Engler F."/>
            <person name="Soderlund C."/>
            <person name="Wing R.A."/>
            <person name="Palmer L.E."/>
            <person name="de la Bastide M."/>
            <person name="Spiegel L."/>
            <person name="Nascimento L."/>
            <person name="Zutavern T."/>
            <person name="O'Shaughnessy A."/>
            <person name="Dike S."/>
            <person name="Dedhia N."/>
            <person name="Preston R."/>
            <person name="Balija V."/>
            <person name="McCombie W.R."/>
            <person name="Chow T."/>
            <person name="Chen H."/>
            <person name="Chung M."/>
            <person name="Chen C."/>
            <person name="Shaw J."/>
            <person name="Wu H."/>
            <person name="Hsiao K."/>
            <person name="Chao Y."/>
            <person name="Chu M."/>
            <person name="Cheng C."/>
            <person name="Hour A."/>
            <person name="Lee P."/>
            <person name="Lin S."/>
            <person name="Lin Y."/>
            <person name="Liou J."/>
            <person name="Liu S."/>
            <person name="Hsing Y."/>
            <person name="Raghuvanshi S."/>
            <person name="Mohanty A."/>
            <person name="Bharti A.K."/>
            <person name="Gaur A."/>
            <person name="Gupta V."/>
            <person name="Kumar D."/>
            <person name="Ravi V."/>
            <person name="Vij S."/>
            <person name="Kapur A."/>
            <person name="Khurana P."/>
            <person name="Khurana P."/>
            <person name="Khurana J.P."/>
            <person name="Tyagi A.K."/>
            <person name="Gaikwad K."/>
            <person name="Singh A."/>
            <person name="Dalal V."/>
            <person name="Srivastava S."/>
            <person name="Dixit A."/>
            <person name="Pal A.K."/>
            <person name="Ghazi I.A."/>
            <person name="Yadav M."/>
            <person name="Pandit A."/>
            <person name="Bhargava A."/>
            <person name="Sureshbabu K."/>
            <person name="Batra K."/>
            <person name="Sharma T.R."/>
            <person name="Mohapatra T."/>
            <person name="Singh N.K."/>
            <person name="Messing J."/>
            <person name="Nelson A.B."/>
            <person name="Fuks G."/>
            <person name="Kavchok S."/>
            <person name="Keizer G."/>
            <person name="Linton E."/>
            <person name="Llaca V."/>
            <person name="Song R."/>
            <person name="Tanyolac B."/>
            <person name="Young S."/>
            <person name="Ho-Il K."/>
            <person name="Hahn J.H."/>
            <person name="Sangsakoo G."/>
            <person name="Vanavichit A."/>
            <person name="de Mattos Luiz.A.T."/>
            <person name="Zimmer P.D."/>
            <person name="Malone G."/>
            <person name="Dellagostin O."/>
            <person name="de Oliveira A.C."/>
            <person name="Bevan M."/>
            <person name="Bancroft I."/>
            <person name="Minx P."/>
            <person name="Cordum H."/>
            <person name="Wilson R."/>
            <person name="Cheng Z."/>
            <person name="Jin W."/>
            <person name="Jiang J."/>
            <person name="Leong S.A."/>
            <person name="Iwama H."/>
            <person name="Gojobori T."/>
            <person name="Itoh T."/>
            <person name="Niimura Y."/>
            <person name="Fujii Y."/>
            <person name="Habara T."/>
            <person name="Sakai H."/>
            <person name="Sato Y."/>
            <person name="Wilson G."/>
            <person name="Kumar K."/>
            <person name="McCouch S."/>
            <person name="Juretic N."/>
            <person name="Hoen D."/>
            <person name="Wright S."/>
            <person name="Bruskiewich R."/>
            <person name="Bureau T."/>
            <person name="Miyao A."/>
            <person name="Hirochika H."/>
            <person name="Nishikawa T."/>
            <person name="Kadowaki K."/>
            <person name="Sugiura M."/>
            <person name="Burr B."/>
            <person name="Sasaki T."/>
        </authorList>
    </citation>
    <scope>NUCLEOTIDE SEQUENCE [LARGE SCALE GENOMIC DNA]</scope>
    <source>
        <strain evidence="3">cv. Nipponbare</strain>
    </source>
</reference>
<sequence>MRGPPVSGSGEREKGRRQAGPTRQRRTGGRSTVDRDHVGGPPPVHGIDGPDRPGADRTVRRRPGSARLGTNPAGRPWQGRRHVRVHRRRQAAAQTAAADGAPAATATEGDGERGWRRRTGNRGRKGKGEGVLTGGDGDDRRRGATEGGRQAADGDRDDLKNEKEKITEGERGHRRRERRPNAADMATLTVARWEWRSGGEPRRRRGGRGGSRPREPDGSDGAVRRLAAAGVAGKAAAGGCTVRERWRARESSAKWGKRERGWRRSLNRERGGRTWPGEAGIAGQRGGSGRGERGGIRKSNPGRLRSAGERERGGSGRGCEGDVDGVAREARTRGAAAVAGAAASGWRLGEDPIGGPHLSVTPGEKRGRGLSWGVASGRPSKAQGDRRGKWAGGPLREKEKEKRKRKKGISRDLNIACAQF</sequence>
<dbReference type="EMBL" id="CR933497">
    <property type="protein sequence ID" value="CAI44605.1"/>
    <property type="molecule type" value="Genomic_DNA"/>
</dbReference>
<dbReference type="Proteomes" id="UP000000763">
    <property type="component" value="Chromosome 4"/>
</dbReference>
<feature type="compositionally biased region" description="Basic residues" evidence="1">
    <location>
        <begin position="78"/>
        <end position="90"/>
    </location>
</feature>
<organism evidence="2 3">
    <name type="scientific">Oryza sativa subsp. japonica</name>
    <name type="common">Rice</name>
    <dbReference type="NCBI Taxonomy" id="39947"/>
    <lineage>
        <taxon>Eukaryota</taxon>
        <taxon>Viridiplantae</taxon>
        <taxon>Streptophyta</taxon>
        <taxon>Embryophyta</taxon>
        <taxon>Tracheophyta</taxon>
        <taxon>Spermatophyta</taxon>
        <taxon>Magnoliopsida</taxon>
        <taxon>Liliopsida</taxon>
        <taxon>Poales</taxon>
        <taxon>Poaceae</taxon>
        <taxon>BOP clade</taxon>
        <taxon>Oryzoideae</taxon>
        <taxon>Oryzeae</taxon>
        <taxon>Oryzinae</taxon>
        <taxon>Oryza</taxon>
        <taxon>Oryza sativa</taxon>
    </lineage>
</organism>
<evidence type="ECO:0000256" key="1">
    <source>
        <dbReference type="SAM" id="MobiDB-lite"/>
    </source>
</evidence>
<feature type="compositionally biased region" description="Basic residues" evidence="1">
    <location>
        <begin position="115"/>
        <end position="125"/>
    </location>
</feature>
<evidence type="ECO:0000313" key="2">
    <source>
        <dbReference type="EMBL" id="CAI44605.1"/>
    </source>
</evidence>
<feature type="compositionally biased region" description="Basic and acidic residues" evidence="1">
    <location>
        <begin position="152"/>
        <end position="171"/>
    </location>
</feature>
<feature type="region of interest" description="Disordered" evidence="1">
    <location>
        <begin position="1"/>
        <end position="323"/>
    </location>
</feature>
<feature type="region of interest" description="Disordered" evidence="1">
    <location>
        <begin position="346"/>
        <end position="410"/>
    </location>
</feature>
<protein>
    <submittedName>
        <fullName evidence="2">P0650D04.9 protein</fullName>
    </submittedName>
</protein>
<feature type="compositionally biased region" description="Basic and acidic residues" evidence="1">
    <location>
        <begin position="242"/>
        <end position="259"/>
    </location>
</feature>
<feature type="compositionally biased region" description="Basic and acidic residues" evidence="1">
    <location>
        <begin position="48"/>
        <end position="58"/>
    </location>
</feature>
<gene>
    <name evidence="2" type="primary">P0650D04.9</name>
</gene>
<evidence type="ECO:0000313" key="3">
    <source>
        <dbReference type="Proteomes" id="UP000000763"/>
    </source>
</evidence>
<name>Q5H9X3_ORYSJ</name>
<proteinExistence type="predicted"/>
<feature type="compositionally biased region" description="Low complexity" evidence="1">
    <location>
        <begin position="91"/>
        <end position="106"/>
    </location>
</feature>
<feature type="compositionally biased region" description="Low complexity" evidence="1">
    <location>
        <begin position="224"/>
        <end position="239"/>
    </location>
</feature>